<sequence>MRAMAARIVAAAQCSQKQCSEISQMKPNQSSNIVYNREDLFHFGRTCQIPITSAFQHSHGIPPGIARTPASPWIDTPSGIPRRRRRERKQKRGCRSGDLARLKRAPNRPPLPSLYVANVRSLGNKMDELHLDISTRSTIRDSSIIVITESWLHSGISDAAVELAGRSLHRSDRTEASGKSRGGGLCTYVNKDWCTNSTVIDQHCSPDLEMLAVKCRPFYLPREFSVTVVTAVYITPDANVNAALGYLLAAINKQQTTYPEGVFIVAGDFNHVNLKTVLPCFDQHVKCATRGKNILDCVYSNIRKGYRASPLAHLGQSDHLSLSLIPAYRPIIKKQEATIKTFRKWPEDASLQLQDCFERTNWTLFFNQDVNEYAFAVLCYIRTCIENITTITRSRIPPNRKPWMTGEVQALLRERNAAFKSGDRAQYSIARHNLKKGIKQAKAMYREKIEGHFTNRDPTQVWQGIQQITNYRGSRNPPTNINASLAEELNHFYARFETPGLDNGAAPPPAGTDHTAMVTAEEVRLILRSVNTRKAEGPDGIPGRVLKECAYQLADVFTDIFNMSLAKAVVPTCFKTATIIPVPKQSNISTLNDYRPVALTPIIAKCFERLVAKRVKAFLPRSLDQHQYAYRENRSTEDAIVTALHSTLTHLDKKETYVRLLFIDYSSAFNTIVPNRLITKLLDLGLSYSLCMWIKDFLTDRPQTVRLGPHQSSSLSLSTGAPQGCVLSPLLYSVYTYDCTNTHPSNTVIKFADDTTVVGQITHVNESAYRDEVDRLTEWCQKNNLTLNVRKTKEIIVDFRRQKANPQPLIINGEEVERTSCFKFLGVMLSEDLKWVMNTTATVRKAQQRLYFLRILRKNNLSPELLKTFYHCCIESVITYCITAWYVNCTEKDRKSLSRVIRSAERIVGLPLPPLDDIFRTRCLRRACGILKDETHPANHLFTLLPSGRRYRATTARTSRLQNSFIPRAITELNNHTTLLPSTQHNCTFVSGCTNKFRCVSNAQ</sequence>
<dbReference type="Pfam" id="PF09004">
    <property type="entry name" value="ALKBH8_N"/>
    <property type="match status" value="1"/>
</dbReference>
<dbReference type="PANTHER" id="PTHR47510:SF3">
    <property type="entry name" value="ENDO_EXONUCLEASE_PHOSPHATASE DOMAIN-CONTAINING PROTEIN"/>
    <property type="match status" value="1"/>
</dbReference>
<dbReference type="CDD" id="cd01650">
    <property type="entry name" value="RT_nLTR_like"/>
    <property type="match status" value="1"/>
</dbReference>
<dbReference type="SUPFAM" id="SSF56219">
    <property type="entry name" value="DNase I-like"/>
    <property type="match status" value="1"/>
</dbReference>
<dbReference type="InterPro" id="IPR000477">
    <property type="entry name" value="RT_dom"/>
</dbReference>
<dbReference type="Gene3D" id="3.60.10.10">
    <property type="entry name" value="Endonuclease/exonuclease/phosphatase"/>
    <property type="match status" value="1"/>
</dbReference>
<feature type="compositionally biased region" description="Basic residues" evidence="1">
    <location>
        <begin position="81"/>
        <end position="94"/>
    </location>
</feature>
<reference evidence="3" key="2">
    <citation type="submission" date="2025-09" db="UniProtKB">
        <authorList>
            <consortium name="Ensembl"/>
        </authorList>
    </citation>
    <scope>IDENTIFICATION</scope>
</reference>
<dbReference type="Proteomes" id="UP000694546">
    <property type="component" value="Chromosome 2"/>
</dbReference>
<name>A0A8C5AV76_GADMO</name>
<dbReference type="InterPro" id="IPR043502">
    <property type="entry name" value="DNA/RNA_pol_sf"/>
</dbReference>
<dbReference type="GeneTree" id="ENSGT01120000271821"/>
<evidence type="ECO:0000313" key="3">
    <source>
        <dbReference type="Ensembl" id="ENSGMOP00000037357.1"/>
    </source>
</evidence>
<dbReference type="OMA" id="CCTNCEC"/>
<dbReference type="Ensembl" id="ENSGMOT00000043531.1">
    <property type="protein sequence ID" value="ENSGMOP00000037357.1"/>
    <property type="gene ID" value="ENSGMOG00000024758.1"/>
</dbReference>
<keyword evidence="4" id="KW-1185">Reference proteome</keyword>
<feature type="domain" description="Reverse transcriptase" evidence="2">
    <location>
        <begin position="563"/>
        <end position="829"/>
    </location>
</feature>
<evidence type="ECO:0000313" key="4">
    <source>
        <dbReference type="Proteomes" id="UP000694546"/>
    </source>
</evidence>
<dbReference type="GO" id="GO:0016706">
    <property type="term" value="F:2-oxoglutarate-dependent dioxygenase activity"/>
    <property type="evidence" value="ECO:0007669"/>
    <property type="project" value="InterPro"/>
</dbReference>
<reference evidence="3" key="1">
    <citation type="submission" date="2025-08" db="UniProtKB">
        <authorList>
            <consortium name="Ensembl"/>
        </authorList>
    </citation>
    <scope>IDENTIFICATION</scope>
</reference>
<dbReference type="Pfam" id="PF00078">
    <property type="entry name" value="RVT_1"/>
    <property type="match status" value="1"/>
</dbReference>
<dbReference type="InterPro" id="IPR036691">
    <property type="entry name" value="Endo/exonu/phosph_ase_sf"/>
</dbReference>
<dbReference type="SUPFAM" id="SSF56672">
    <property type="entry name" value="DNA/RNA polymerases"/>
    <property type="match status" value="1"/>
</dbReference>
<evidence type="ECO:0000259" key="2">
    <source>
        <dbReference type="PROSITE" id="PS50878"/>
    </source>
</evidence>
<feature type="region of interest" description="Disordered" evidence="1">
    <location>
        <begin position="65"/>
        <end position="107"/>
    </location>
</feature>
<dbReference type="PROSITE" id="PS50878">
    <property type="entry name" value="RT_POL"/>
    <property type="match status" value="1"/>
</dbReference>
<evidence type="ECO:0000256" key="1">
    <source>
        <dbReference type="SAM" id="MobiDB-lite"/>
    </source>
</evidence>
<dbReference type="GO" id="GO:0008168">
    <property type="term" value="F:methyltransferase activity"/>
    <property type="evidence" value="ECO:0007669"/>
    <property type="project" value="InterPro"/>
</dbReference>
<dbReference type="AlphaFoldDB" id="A0A8C5AV76"/>
<organism evidence="3 4">
    <name type="scientific">Gadus morhua</name>
    <name type="common">Atlantic cod</name>
    <dbReference type="NCBI Taxonomy" id="8049"/>
    <lineage>
        <taxon>Eukaryota</taxon>
        <taxon>Metazoa</taxon>
        <taxon>Chordata</taxon>
        <taxon>Craniata</taxon>
        <taxon>Vertebrata</taxon>
        <taxon>Euteleostomi</taxon>
        <taxon>Actinopterygii</taxon>
        <taxon>Neopterygii</taxon>
        <taxon>Teleostei</taxon>
        <taxon>Neoteleostei</taxon>
        <taxon>Acanthomorphata</taxon>
        <taxon>Zeiogadaria</taxon>
        <taxon>Gadariae</taxon>
        <taxon>Gadiformes</taxon>
        <taxon>Gadoidei</taxon>
        <taxon>Gadidae</taxon>
        <taxon>Gadus</taxon>
    </lineage>
</organism>
<proteinExistence type="predicted"/>
<dbReference type="PANTHER" id="PTHR47510">
    <property type="entry name" value="REVERSE TRANSCRIPTASE DOMAIN-CONTAINING PROTEIN"/>
    <property type="match status" value="1"/>
</dbReference>
<protein>
    <recommendedName>
        <fullName evidence="2">Reverse transcriptase domain-containing protein</fullName>
    </recommendedName>
</protein>
<dbReference type="InterPro" id="IPR015095">
    <property type="entry name" value="AlkB_hom8_N"/>
</dbReference>
<accession>A0A8C5AV76</accession>